<name>A0A6C0E8H8_9ZZZZ</name>
<proteinExistence type="predicted"/>
<protein>
    <submittedName>
        <fullName evidence="2">Uncharacterized protein</fullName>
    </submittedName>
</protein>
<sequence length="181" mass="22215">MYYQHNDKVILIPQHISRKAFYSIQIILLNSFIAYKLNYIYSFYNLSILYVLSMIHWNYVKRKGIIKTLDTIMASYSMICFTYIESNQFIRLYQKIWYLCVFCSLFMFFMNEYLLYYQISYERKSNIRSKFFYFSLEYTIPNTYERELAYYRSTYTHMFFLHILPFTISGTFAILTAIQNK</sequence>
<dbReference type="AlphaFoldDB" id="A0A6C0E8H8"/>
<organism evidence="2">
    <name type="scientific">viral metagenome</name>
    <dbReference type="NCBI Taxonomy" id="1070528"/>
    <lineage>
        <taxon>unclassified sequences</taxon>
        <taxon>metagenomes</taxon>
        <taxon>organismal metagenomes</taxon>
    </lineage>
</organism>
<evidence type="ECO:0000313" key="2">
    <source>
        <dbReference type="EMBL" id="QHT25497.1"/>
    </source>
</evidence>
<feature type="transmembrane region" description="Helical" evidence="1">
    <location>
        <begin position="96"/>
        <end position="116"/>
    </location>
</feature>
<reference evidence="2" key="1">
    <citation type="journal article" date="2020" name="Nature">
        <title>Giant virus diversity and host interactions through global metagenomics.</title>
        <authorList>
            <person name="Schulz F."/>
            <person name="Roux S."/>
            <person name="Paez-Espino D."/>
            <person name="Jungbluth S."/>
            <person name="Walsh D.A."/>
            <person name="Denef V.J."/>
            <person name="McMahon K.D."/>
            <person name="Konstantinidis K.T."/>
            <person name="Eloe-Fadrosh E.A."/>
            <person name="Kyrpides N.C."/>
            <person name="Woyke T."/>
        </authorList>
    </citation>
    <scope>NUCLEOTIDE SEQUENCE</scope>
    <source>
        <strain evidence="2">GVMAG-M-3300023179-152</strain>
    </source>
</reference>
<accession>A0A6C0E8H8</accession>
<keyword evidence="1" id="KW-1133">Transmembrane helix</keyword>
<feature type="transmembrane region" description="Helical" evidence="1">
    <location>
        <begin position="43"/>
        <end position="60"/>
    </location>
</feature>
<dbReference type="EMBL" id="MN739768">
    <property type="protein sequence ID" value="QHT25497.1"/>
    <property type="molecule type" value="Genomic_DNA"/>
</dbReference>
<feature type="transmembrane region" description="Helical" evidence="1">
    <location>
        <begin position="159"/>
        <end position="178"/>
    </location>
</feature>
<keyword evidence="1" id="KW-0812">Transmembrane</keyword>
<keyword evidence="1" id="KW-0472">Membrane</keyword>
<evidence type="ECO:0000256" key="1">
    <source>
        <dbReference type="SAM" id="Phobius"/>
    </source>
</evidence>